<dbReference type="SUPFAM" id="SSF51735">
    <property type="entry name" value="NAD(P)-binding Rossmann-fold domains"/>
    <property type="match status" value="1"/>
</dbReference>
<evidence type="ECO:0000313" key="5">
    <source>
        <dbReference type="EMBL" id="OZV70051.1"/>
    </source>
</evidence>
<accession>A0A265UXM3</accession>
<dbReference type="GO" id="GO:0050661">
    <property type="term" value="F:NADP binding"/>
    <property type="evidence" value="ECO:0007669"/>
    <property type="project" value="TreeGrafter"/>
</dbReference>
<dbReference type="PANTHER" id="PTHR21089">
    <property type="entry name" value="SHIKIMATE DEHYDROGENASE"/>
    <property type="match status" value="1"/>
</dbReference>
<dbReference type="GO" id="GO:0009073">
    <property type="term" value="P:aromatic amino acid family biosynthetic process"/>
    <property type="evidence" value="ECO:0007669"/>
    <property type="project" value="UniProtKB-KW"/>
</dbReference>
<reference evidence="5 6" key="1">
    <citation type="submission" date="2017-05" db="EMBL/GenBank/DDBJ databases">
        <title>The draft genome sequence of Idiomarina salinarum WNB302.</title>
        <authorList>
            <person name="Sun Y."/>
            <person name="Chen B."/>
            <person name="Du Z."/>
        </authorList>
    </citation>
    <scope>NUCLEOTIDE SEQUENCE [LARGE SCALE GENOMIC DNA]</scope>
    <source>
        <strain evidence="5 6">WNB302</strain>
    </source>
</reference>
<dbReference type="AlphaFoldDB" id="A0A265UXM3"/>
<dbReference type="Proteomes" id="UP000216840">
    <property type="component" value="Unassembled WGS sequence"/>
</dbReference>
<dbReference type="GO" id="GO:0004764">
    <property type="term" value="F:shikimate 3-dehydrogenase (NADP+) activity"/>
    <property type="evidence" value="ECO:0007669"/>
    <property type="project" value="InterPro"/>
</dbReference>
<evidence type="ECO:0000259" key="4">
    <source>
        <dbReference type="Pfam" id="PF08501"/>
    </source>
</evidence>
<dbReference type="CDD" id="cd01065">
    <property type="entry name" value="NAD_bind_Shikimate_DH"/>
    <property type="match status" value="1"/>
</dbReference>
<keyword evidence="2" id="KW-0560">Oxidoreductase</keyword>
<keyword evidence="6" id="KW-1185">Reference proteome</keyword>
<dbReference type="Gene3D" id="3.40.50.720">
    <property type="entry name" value="NAD(P)-binding Rossmann-like Domain"/>
    <property type="match status" value="1"/>
</dbReference>
<protein>
    <submittedName>
        <fullName evidence="5">Shikimate dehydrogenase</fullName>
    </submittedName>
</protein>
<dbReference type="EMBL" id="NGJN01000002">
    <property type="protein sequence ID" value="OZV70051.1"/>
    <property type="molecule type" value="Genomic_DNA"/>
</dbReference>
<evidence type="ECO:0000256" key="2">
    <source>
        <dbReference type="ARBA" id="ARBA00023002"/>
    </source>
</evidence>
<dbReference type="InterPro" id="IPR022893">
    <property type="entry name" value="Shikimate_DH_fam"/>
</dbReference>
<dbReference type="InterPro" id="IPR013708">
    <property type="entry name" value="Shikimate_DH-bd_N"/>
</dbReference>
<dbReference type="RefSeq" id="WP_094967641.1">
    <property type="nucleotide sequence ID" value="NZ_NGJN01000002.1"/>
</dbReference>
<dbReference type="InterPro" id="IPR046346">
    <property type="entry name" value="Aminoacid_DH-like_N_sf"/>
</dbReference>
<dbReference type="Gene3D" id="3.40.50.10860">
    <property type="entry name" value="Leucine Dehydrogenase, chain A, domain 1"/>
    <property type="match status" value="1"/>
</dbReference>
<dbReference type="GO" id="GO:0019632">
    <property type="term" value="P:shikimate metabolic process"/>
    <property type="evidence" value="ECO:0007669"/>
    <property type="project" value="TreeGrafter"/>
</dbReference>
<evidence type="ECO:0000256" key="1">
    <source>
        <dbReference type="ARBA" id="ARBA00004871"/>
    </source>
</evidence>
<evidence type="ECO:0000313" key="6">
    <source>
        <dbReference type="Proteomes" id="UP000216840"/>
    </source>
</evidence>
<gene>
    <name evidence="5" type="primary">aroE</name>
    <name evidence="5" type="ORF">CA834_05385</name>
</gene>
<dbReference type="PANTHER" id="PTHR21089:SF1">
    <property type="entry name" value="BIFUNCTIONAL 3-DEHYDROQUINATE DEHYDRATASE_SHIKIMATE DEHYDROGENASE, CHLOROPLASTIC"/>
    <property type="match status" value="1"/>
</dbReference>
<proteinExistence type="predicted"/>
<dbReference type="GO" id="GO:0009423">
    <property type="term" value="P:chorismate biosynthetic process"/>
    <property type="evidence" value="ECO:0007669"/>
    <property type="project" value="TreeGrafter"/>
</dbReference>
<dbReference type="GO" id="GO:0005829">
    <property type="term" value="C:cytosol"/>
    <property type="evidence" value="ECO:0007669"/>
    <property type="project" value="TreeGrafter"/>
</dbReference>
<organism evidence="5 6">
    <name type="scientific">Winogradskyella aurantia</name>
    <dbReference type="NCBI Taxonomy" id="1915063"/>
    <lineage>
        <taxon>Bacteria</taxon>
        <taxon>Pseudomonadati</taxon>
        <taxon>Bacteroidota</taxon>
        <taxon>Flavobacteriia</taxon>
        <taxon>Flavobacteriales</taxon>
        <taxon>Flavobacteriaceae</taxon>
        <taxon>Winogradskyella</taxon>
    </lineage>
</organism>
<dbReference type="OrthoDB" id="9792692at2"/>
<dbReference type="InterPro" id="IPR036291">
    <property type="entry name" value="NAD(P)-bd_dom_sf"/>
</dbReference>
<comment type="pathway">
    <text evidence="1">Metabolic intermediate biosynthesis; chorismate biosynthesis; chorismate from D-erythrose 4-phosphate and phosphoenolpyruvate: step 4/7.</text>
</comment>
<comment type="caution">
    <text evidence="5">The sequence shown here is derived from an EMBL/GenBank/DDBJ whole genome shotgun (WGS) entry which is preliminary data.</text>
</comment>
<name>A0A265UXM3_9FLAO</name>
<keyword evidence="3" id="KW-0057">Aromatic amino acid biosynthesis</keyword>
<evidence type="ECO:0000256" key="3">
    <source>
        <dbReference type="ARBA" id="ARBA00023141"/>
    </source>
</evidence>
<keyword evidence="3" id="KW-0028">Amino-acid biosynthesis</keyword>
<dbReference type="SUPFAM" id="SSF53223">
    <property type="entry name" value="Aminoacid dehydrogenase-like, N-terminal domain"/>
    <property type="match status" value="1"/>
</dbReference>
<dbReference type="Pfam" id="PF08501">
    <property type="entry name" value="Shikimate_dh_N"/>
    <property type="match status" value="1"/>
</dbReference>
<feature type="domain" description="Shikimate dehydrogenase substrate binding N-terminal" evidence="4">
    <location>
        <begin position="14"/>
        <end position="95"/>
    </location>
</feature>
<sequence length="253" mass="29053">MDNAQEKLKIKFGLVGKNISYSFSRAYFTEKFKRENLPYSYVNFDLEHIETLDDIIRSTPNLKGLNVTIPYKEDVIPLLDGLNKRAKKIGAVNTIRITRYQRLIGYNTDYYGFKKSLEPHLKQMHNRALILGTGGASKAVAYALKKLKIDYDFVSRVEKETVKFLYSDLTEEIISSYPIIINCTPIGTFPKVNECPDIPYEAITEQHILYDLIYNPEQTKFLSCGDIKGATTINGLEMLKLQADKAWEIWNKS</sequence>